<evidence type="ECO:0000313" key="4">
    <source>
        <dbReference type="EMBL" id="MBB5618819.1"/>
    </source>
</evidence>
<dbReference type="Proteomes" id="UP000552883">
    <property type="component" value="Unassembled WGS sequence"/>
</dbReference>
<dbReference type="InterPro" id="IPR036866">
    <property type="entry name" value="RibonucZ/Hydroxyglut_hydro"/>
</dbReference>
<dbReference type="AlphaFoldDB" id="A0A840XSB2"/>
<evidence type="ECO:0000313" key="5">
    <source>
        <dbReference type="Proteomes" id="UP000552883"/>
    </source>
</evidence>
<evidence type="ECO:0000256" key="1">
    <source>
        <dbReference type="ARBA" id="ARBA00022801"/>
    </source>
</evidence>
<dbReference type="InterPro" id="IPR001279">
    <property type="entry name" value="Metallo-B-lactamas"/>
</dbReference>
<evidence type="ECO:0000259" key="2">
    <source>
        <dbReference type="SMART" id="SM00849"/>
    </source>
</evidence>
<evidence type="ECO:0000259" key="3">
    <source>
        <dbReference type="SMART" id="SM01027"/>
    </source>
</evidence>
<sequence length="457" mass="49330">MSDMTLQFWGAAETVTGSRTVAEAGGRRVLVDCGLFQGWKTLRLRNRAPFPVPPASIDEVVLTHAHLDHSGYLPALVRDGYAGPIRATAGTAELLGLLLPDSAHLLEEEAEHARKKGYSKHEHPTPLYTAQDAELALQRVTRHPTDVAVPLGAGPDAPTATWLPAGHILGAAQVRLQHGGRSVHFSGDLGRMDDLLMQPPRPLEPADVVVVESTYGDRAHPHVDPEAELGAVVDRVLRRSGVVIIPAFAVGRAQALLLLLARLRRREAIPDAPIYLNSPMAVDATAIYRAHRDELRIADDDYDAMQDVARMVRTVDDSKLLNLRGGPMVIISASGMLTGGRVLHHLLAYGDDPANAILLTGYQAAGTRGAALAAGEDHLRIFGRDRPIRAEVVQLSSMSAHADADAIIDWLRPGLGASTRIVLNHGEPESLDRLRRRIADELGREAIVAEQGMTLPV</sequence>
<dbReference type="Pfam" id="PF07521">
    <property type="entry name" value="RMMBL"/>
    <property type="match status" value="1"/>
</dbReference>
<dbReference type="SMART" id="SM00849">
    <property type="entry name" value="Lactamase_B"/>
    <property type="match status" value="1"/>
</dbReference>
<dbReference type="OrthoDB" id="2971563at2"/>
<dbReference type="SUPFAM" id="SSF56281">
    <property type="entry name" value="Metallo-hydrolase/oxidoreductase"/>
    <property type="match status" value="1"/>
</dbReference>
<dbReference type="Gene3D" id="3.40.50.10890">
    <property type="match status" value="1"/>
</dbReference>
<dbReference type="InterPro" id="IPR050698">
    <property type="entry name" value="MBL"/>
</dbReference>
<reference evidence="4 5" key="1">
    <citation type="submission" date="2020-08" db="EMBL/GenBank/DDBJ databases">
        <title>Sequencing the genomes of 1000 actinobacteria strains.</title>
        <authorList>
            <person name="Klenk H.-P."/>
        </authorList>
    </citation>
    <scope>NUCLEOTIDE SEQUENCE [LARGE SCALE GENOMIC DNA]</scope>
    <source>
        <strain evidence="4 5">DSM 23889</strain>
    </source>
</reference>
<protein>
    <submittedName>
        <fullName evidence="4">Metallo-beta-lactamase family protein</fullName>
    </submittedName>
</protein>
<proteinExistence type="predicted"/>
<dbReference type="Pfam" id="PF10996">
    <property type="entry name" value="Beta-Casp"/>
    <property type="match status" value="1"/>
</dbReference>
<accession>A0A840XSB2</accession>
<keyword evidence="5" id="KW-1185">Reference proteome</keyword>
<organism evidence="4 5">
    <name type="scientific">Microcella frigidaquae</name>
    <dbReference type="NCBI Taxonomy" id="424758"/>
    <lineage>
        <taxon>Bacteria</taxon>
        <taxon>Bacillati</taxon>
        <taxon>Actinomycetota</taxon>
        <taxon>Actinomycetes</taxon>
        <taxon>Micrococcales</taxon>
        <taxon>Microbacteriaceae</taxon>
        <taxon>Microcella</taxon>
    </lineage>
</organism>
<feature type="domain" description="Beta-Casp" evidence="3">
    <location>
        <begin position="253"/>
        <end position="372"/>
    </location>
</feature>
<dbReference type="InterPro" id="IPR011108">
    <property type="entry name" value="RMMBL"/>
</dbReference>
<dbReference type="PANTHER" id="PTHR11203">
    <property type="entry name" value="CLEAVAGE AND POLYADENYLATION SPECIFICITY FACTOR FAMILY MEMBER"/>
    <property type="match status" value="1"/>
</dbReference>
<dbReference type="Pfam" id="PF12706">
    <property type="entry name" value="Lactamase_B_2"/>
    <property type="match status" value="1"/>
</dbReference>
<keyword evidence="1" id="KW-0378">Hydrolase</keyword>
<dbReference type="GO" id="GO:0016787">
    <property type="term" value="F:hydrolase activity"/>
    <property type="evidence" value="ECO:0007669"/>
    <property type="project" value="UniProtKB-KW"/>
</dbReference>
<dbReference type="GO" id="GO:0004521">
    <property type="term" value="F:RNA endonuclease activity"/>
    <property type="evidence" value="ECO:0007669"/>
    <property type="project" value="TreeGrafter"/>
</dbReference>
<dbReference type="EMBL" id="JACHBS010000001">
    <property type="protein sequence ID" value="MBB5618819.1"/>
    <property type="molecule type" value="Genomic_DNA"/>
</dbReference>
<dbReference type="SMART" id="SM01027">
    <property type="entry name" value="Beta-Casp"/>
    <property type="match status" value="1"/>
</dbReference>
<dbReference type="PANTHER" id="PTHR11203:SF37">
    <property type="entry name" value="INTEGRATOR COMPLEX SUBUNIT 11"/>
    <property type="match status" value="1"/>
</dbReference>
<gene>
    <name evidence="4" type="ORF">BJ959_002315</name>
</gene>
<dbReference type="Gene3D" id="3.60.15.10">
    <property type="entry name" value="Ribonuclease Z/Hydroxyacylglutathione hydrolase-like"/>
    <property type="match status" value="1"/>
</dbReference>
<dbReference type="InterPro" id="IPR022712">
    <property type="entry name" value="Beta_Casp"/>
</dbReference>
<dbReference type="RefSeq" id="WP_153982386.1">
    <property type="nucleotide sequence ID" value="NZ_BAAANZ010000008.1"/>
</dbReference>
<dbReference type="CDD" id="cd16295">
    <property type="entry name" value="TTHA0252-CPSF-like_MBL-fold"/>
    <property type="match status" value="1"/>
</dbReference>
<comment type="caution">
    <text evidence="4">The sequence shown here is derived from an EMBL/GenBank/DDBJ whole genome shotgun (WGS) entry which is preliminary data.</text>
</comment>
<name>A0A840XSB2_9MICO</name>
<feature type="domain" description="Metallo-beta-lactamase" evidence="2">
    <location>
        <begin position="16"/>
        <end position="248"/>
    </location>
</feature>